<comment type="catalytic activity">
    <reaction evidence="8">
        <text>a 5'-end dephospho-ribonucleoside-RNA + ATP = a 5'-end 5'-phospho-ribonucleoside-RNA + ADP + H(+)</text>
        <dbReference type="Rhea" id="RHEA:54580"/>
        <dbReference type="Rhea" id="RHEA-COMP:13936"/>
        <dbReference type="Rhea" id="RHEA-COMP:15179"/>
        <dbReference type="ChEBI" id="CHEBI:15378"/>
        <dbReference type="ChEBI" id="CHEBI:30616"/>
        <dbReference type="ChEBI" id="CHEBI:138282"/>
        <dbReference type="ChEBI" id="CHEBI:138284"/>
        <dbReference type="ChEBI" id="CHEBI:456216"/>
        <dbReference type="EC" id="2.7.1.78"/>
    </reaction>
</comment>
<dbReference type="InterPro" id="IPR027417">
    <property type="entry name" value="P-loop_NTPase"/>
</dbReference>
<comment type="caution">
    <text evidence="11">The sequence shown here is derived from an EMBL/GenBank/DDBJ whole genome shotgun (WGS) entry which is preliminary data.</text>
</comment>
<evidence type="ECO:0000256" key="3">
    <source>
        <dbReference type="ARBA" id="ARBA00022679"/>
    </source>
</evidence>
<protein>
    <recommendedName>
        <fullName evidence="2">polynucleotide 5'-hydroxyl-kinase</fullName>
        <ecNumber evidence="2">2.7.1.78</ecNumber>
    </recommendedName>
</protein>
<keyword evidence="5" id="KW-0418">Kinase</keyword>
<keyword evidence="3" id="KW-0808">Transferase</keyword>
<proteinExistence type="predicted"/>
<dbReference type="SUPFAM" id="SSF52540">
    <property type="entry name" value="P-loop containing nucleoside triphosphate hydrolases"/>
    <property type="match status" value="2"/>
</dbReference>
<dbReference type="RefSeq" id="WP_144731382.1">
    <property type="nucleotide sequence ID" value="NZ_ML675584.1"/>
</dbReference>
<dbReference type="Pfam" id="PF16575">
    <property type="entry name" value="CLP1_P"/>
    <property type="match status" value="1"/>
</dbReference>
<dbReference type="PANTHER" id="PTHR12755:SF3">
    <property type="entry name" value="POLYNUCLEOTIDE 5'-HYDROXYL-KINASE NOL9"/>
    <property type="match status" value="1"/>
</dbReference>
<dbReference type="OrthoDB" id="359472at2157"/>
<dbReference type="InterPro" id="IPR045116">
    <property type="entry name" value="Clp1/Grc3"/>
</dbReference>
<comment type="cofactor">
    <cofactor evidence="1">
        <name>a divalent metal cation</name>
        <dbReference type="ChEBI" id="CHEBI:60240"/>
    </cofactor>
</comment>
<reference evidence="11 12" key="1">
    <citation type="journal article" date="2019" name="Front. Microbiol.">
        <title>Ammonia Oxidation by the Arctic Terrestrial Thaumarchaeote Candidatus Nitrosocosmicus arcticus Is Stimulated by Increasing Temperatures.</title>
        <authorList>
            <person name="Alves R.J.E."/>
            <person name="Kerou M."/>
            <person name="Zappe A."/>
            <person name="Bittner R."/>
            <person name="Abby S.S."/>
            <person name="Schmidt H.A."/>
            <person name="Pfeifer K."/>
            <person name="Schleper C."/>
        </authorList>
    </citation>
    <scope>NUCLEOTIDE SEQUENCE [LARGE SCALE GENOMIC DNA]</scope>
    <source>
        <strain evidence="11 12">Kfb</strain>
    </source>
</reference>
<evidence type="ECO:0000256" key="5">
    <source>
        <dbReference type="ARBA" id="ARBA00022777"/>
    </source>
</evidence>
<dbReference type="Gene3D" id="3.40.50.300">
    <property type="entry name" value="P-loop containing nucleotide triphosphate hydrolases"/>
    <property type="match status" value="1"/>
</dbReference>
<keyword evidence="12" id="KW-1185">Reference proteome</keyword>
<evidence type="ECO:0000256" key="6">
    <source>
        <dbReference type="ARBA" id="ARBA00022840"/>
    </source>
</evidence>
<accession>A0A557SUK7</accession>
<dbReference type="EC" id="2.7.1.78" evidence="2"/>
<comment type="function">
    <text evidence="7">Polynucleotide kinase that can phosphorylate the 5'-hydroxyl groups of both single-stranded RNA (ssRNA) and single-stranded DNA (ssDNA). Exhibits a strong preference for ssRNA.</text>
</comment>
<organism evidence="11 12">
    <name type="scientific">Candidatus Nitrosocosmicus arcticus</name>
    <dbReference type="NCBI Taxonomy" id="2035267"/>
    <lineage>
        <taxon>Archaea</taxon>
        <taxon>Nitrososphaerota</taxon>
        <taxon>Nitrososphaeria</taxon>
        <taxon>Nitrososphaerales</taxon>
        <taxon>Nitrososphaeraceae</taxon>
        <taxon>Candidatus Nitrosocosmicus</taxon>
    </lineage>
</organism>
<dbReference type="PANTHER" id="PTHR12755">
    <property type="entry name" value="CLEAVAGE/POLYADENYLATION FACTOR IA SUBUNIT CLP1P"/>
    <property type="match status" value="1"/>
</dbReference>
<dbReference type="EMBL" id="VOAH01000008">
    <property type="protein sequence ID" value="TVP40292.1"/>
    <property type="molecule type" value="Genomic_DNA"/>
</dbReference>
<evidence type="ECO:0000256" key="7">
    <source>
        <dbReference type="ARBA" id="ARBA00024737"/>
    </source>
</evidence>
<comment type="catalytic activity">
    <reaction evidence="9">
        <text>a 5'-end dephospho-2'-deoxyribonucleoside-DNA + ATP = a 5'-end 5'-phospho-2'-deoxyribonucleoside-DNA + ADP + H(+)</text>
        <dbReference type="Rhea" id="RHEA:15669"/>
        <dbReference type="Rhea" id="RHEA-COMP:13180"/>
        <dbReference type="Rhea" id="RHEA-COMP:13184"/>
        <dbReference type="ChEBI" id="CHEBI:15378"/>
        <dbReference type="ChEBI" id="CHEBI:30616"/>
        <dbReference type="ChEBI" id="CHEBI:136412"/>
        <dbReference type="ChEBI" id="CHEBI:136416"/>
        <dbReference type="ChEBI" id="CHEBI:456216"/>
        <dbReference type="EC" id="2.7.1.78"/>
    </reaction>
</comment>
<evidence type="ECO:0000313" key="11">
    <source>
        <dbReference type="EMBL" id="TVP40292.1"/>
    </source>
</evidence>
<gene>
    <name evidence="11" type="ORF">NARC_80018</name>
</gene>
<dbReference type="GO" id="GO:0006396">
    <property type="term" value="P:RNA processing"/>
    <property type="evidence" value="ECO:0007669"/>
    <property type="project" value="InterPro"/>
</dbReference>
<evidence type="ECO:0000256" key="2">
    <source>
        <dbReference type="ARBA" id="ARBA00012157"/>
    </source>
</evidence>
<evidence type="ECO:0000313" key="12">
    <source>
        <dbReference type="Proteomes" id="UP000315289"/>
    </source>
</evidence>
<keyword evidence="4" id="KW-0547">Nucleotide-binding</keyword>
<feature type="domain" description="Clp1 P-loop" evidence="10">
    <location>
        <begin position="94"/>
        <end position="266"/>
    </location>
</feature>
<evidence type="ECO:0000256" key="8">
    <source>
        <dbReference type="ARBA" id="ARBA00044641"/>
    </source>
</evidence>
<evidence type="ECO:0000256" key="4">
    <source>
        <dbReference type="ARBA" id="ARBA00022741"/>
    </source>
</evidence>
<keyword evidence="6" id="KW-0067">ATP-binding</keyword>
<evidence type="ECO:0000259" key="10">
    <source>
        <dbReference type="Pfam" id="PF16575"/>
    </source>
</evidence>
<evidence type="ECO:0000256" key="1">
    <source>
        <dbReference type="ARBA" id="ARBA00001968"/>
    </source>
</evidence>
<name>A0A557SUK7_9ARCH</name>
<sequence>METVLIKGPVLLEIKGECNILGVKCKNECIGWESSRIIPVEKSNNSTLSIIKGTSWNHHSHETISHHTKIGISIWKDLVRNVLKQEKKRIIIIGPSNSGKSTLSLYMANVFISHGLKPLLIDADIGQGDLAPPTCMGAAVMNFQEIDLWNVKTNCTNFIGGIQPIGYESKIISSIRQQLFISIKHNLSIINTDGYIKGNGLGYKIDLLKKIQPDCIIYLGNANTDRNLMEFFSHLPRNLKMNFMYGEKQVAMNNRSLMERYAKRMKTFTKFLTKNNEIVMKIDLSGINFINYRDKFYSEIKFLNEFESSNAINEKILYIPDNGFLKNRFVGFGNKIDNDQICGFGLIDDFANGVLMVKMNVKEFDTIFLSDIKLDRI</sequence>
<dbReference type="Proteomes" id="UP000315289">
    <property type="component" value="Unassembled WGS sequence"/>
</dbReference>
<dbReference type="InterPro" id="IPR032319">
    <property type="entry name" value="CLP1_P"/>
</dbReference>
<dbReference type="GO" id="GO:0005524">
    <property type="term" value="F:ATP binding"/>
    <property type="evidence" value="ECO:0007669"/>
    <property type="project" value="UniProtKB-KW"/>
</dbReference>
<dbReference type="AlphaFoldDB" id="A0A557SUK7"/>
<dbReference type="GO" id="GO:0051734">
    <property type="term" value="F:ATP-dependent polynucleotide 5'-hydroxyl-kinase activity"/>
    <property type="evidence" value="ECO:0007669"/>
    <property type="project" value="UniProtKB-EC"/>
</dbReference>
<evidence type="ECO:0000256" key="9">
    <source>
        <dbReference type="ARBA" id="ARBA00044673"/>
    </source>
</evidence>